<evidence type="ECO:0000256" key="7">
    <source>
        <dbReference type="ARBA" id="ARBA00022519"/>
    </source>
</evidence>
<keyword evidence="9 12" id="KW-0201">Cytochrome c-type biogenesis</keyword>
<dbReference type="InterPro" id="IPR026031">
    <property type="entry name" value="Cyt_c_CcmB_bac"/>
</dbReference>
<dbReference type="PRINTS" id="PR01414">
    <property type="entry name" value="CCMBBIOGNSIS"/>
</dbReference>
<dbReference type="NCBIfam" id="TIGR01190">
    <property type="entry name" value="ccmB"/>
    <property type="match status" value="1"/>
</dbReference>
<feature type="transmembrane region" description="Helical" evidence="13">
    <location>
        <begin position="193"/>
        <end position="220"/>
    </location>
</feature>
<dbReference type="EMBL" id="QGLE01000009">
    <property type="protein sequence ID" value="PWR20311.1"/>
    <property type="molecule type" value="Genomic_DNA"/>
</dbReference>
<comment type="function">
    <text evidence="1 12">Required for the export of heme to the periplasm for the biogenesis of c-type cytochromes.</text>
</comment>
<evidence type="ECO:0000256" key="13">
    <source>
        <dbReference type="SAM" id="Phobius"/>
    </source>
</evidence>
<evidence type="ECO:0000256" key="9">
    <source>
        <dbReference type="ARBA" id="ARBA00022748"/>
    </source>
</evidence>
<feature type="transmembrane region" description="Helical" evidence="13">
    <location>
        <begin position="158"/>
        <end position="181"/>
    </location>
</feature>
<keyword evidence="5 12" id="KW-0813">Transport</keyword>
<keyword evidence="6 12" id="KW-1003">Cell membrane</keyword>
<feature type="transmembrane region" description="Helical" evidence="13">
    <location>
        <begin position="12"/>
        <end position="38"/>
    </location>
</feature>
<dbReference type="GO" id="GO:0005886">
    <property type="term" value="C:plasma membrane"/>
    <property type="evidence" value="ECO:0007669"/>
    <property type="project" value="UniProtKB-SubCell"/>
</dbReference>
<evidence type="ECO:0000313" key="14">
    <source>
        <dbReference type="EMBL" id="PWR20311.1"/>
    </source>
</evidence>
<keyword evidence="15" id="KW-1185">Reference proteome</keyword>
<dbReference type="PIRSF" id="PIRSF002764">
    <property type="entry name" value="CcmB"/>
    <property type="match status" value="1"/>
</dbReference>
<feature type="transmembrane region" description="Helical" evidence="13">
    <location>
        <begin position="124"/>
        <end position="151"/>
    </location>
</feature>
<dbReference type="PANTHER" id="PTHR30070">
    <property type="entry name" value="HEME EXPORTER PROTEIN B"/>
    <property type="match status" value="1"/>
</dbReference>
<keyword evidence="7 12" id="KW-0997">Cell inner membrane</keyword>
<dbReference type="OrthoDB" id="9812915at2"/>
<comment type="similarity">
    <text evidence="3 12">Belongs to the CcmB/CycW/HelB family.</text>
</comment>
<proteinExistence type="inferred from homology"/>
<evidence type="ECO:0000256" key="5">
    <source>
        <dbReference type="ARBA" id="ARBA00022448"/>
    </source>
</evidence>
<dbReference type="GO" id="GO:1903607">
    <property type="term" value="P:cytochrome c biosynthetic process"/>
    <property type="evidence" value="ECO:0007669"/>
    <property type="project" value="TreeGrafter"/>
</dbReference>
<feature type="transmembrane region" description="Helical" evidence="13">
    <location>
        <begin position="50"/>
        <end position="70"/>
    </location>
</feature>
<accession>A0A317E0Y6</accession>
<dbReference type="PANTHER" id="PTHR30070:SF1">
    <property type="entry name" value="CYTOCHROME C BIOGENESIS B-RELATED"/>
    <property type="match status" value="1"/>
</dbReference>
<name>A0A317E0Y6_9PROT</name>
<gene>
    <name evidence="14" type="primary">ccmB</name>
    <name evidence="14" type="ORF">DKG74_14990</name>
</gene>
<evidence type="ECO:0000256" key="8">
    <source>
        <dbReference type="ARBA" id="ARBA00022692"/>
    </source>
</evidence>
<comment type="subcellular location">
    <subcellularLocation>
        <location evidence="2">Cell inner membrane</location>
        <topology evidence="2">Multi-pass membrane protein</topology>
    </subcellularLocation>
</comment>
<evidence type="ECO:0000256" key="1">
    <source>
        <dbReference type="ARBA" id="ARBA00002442"/>
    </source>
</evidence>
<evidence type="ECO:0000256" key="3">
    <source>
        <dbReference type="ARBA" id="ARBA00010544"/>
    </source>
</evidence>
<evidence type="ECO:0000256" key="4">
    <source>
        <dbReference type="ARBA" id="ARBA00016452"/>
    </source>
</evidence>
<reference evidence="14 15" key="1">
    <citation type="submission" date="2018-05" db="EMBL/GenBank/DDBJ databases">
        <title>Zavarzinia sp. HR-AS.</title>
        <authorList>
            <person name="Lee Y."/>
            <person name="Jeon C.O."/>
        </authorList>
    </citation>
    <scope>NUCLEOTIDE SEQUENCE [LARGE SCALE GENOMIC DNA]</scope>
    <source>
        <strain evidence="14 15">HR-AS</strain>
    </source>
</reference>
<keyword evidence="10 13" id="KW-1133">Transmembrane helix</keyword>
<feature type="transmembrane region" description="Helical" evidence="13">
    <location>
        <begin position="82"/>
        <end position="104"/>
    </location>
</feature>
<dbReference type="AlphaFoldDB" id="A0A317E0Y6"/>
<keyword evidence="8 13" id="KW-0812">Transmembrane</keyword>
<comment type="caution">
    <text evidence="14">The sequence shown here is derived from an EMBL/GenBank/DDBJ whole genome shotgun (WGS) entry which is preliminary data.</text>
</comment>
<protein>
    <recommendedName>
        <fullName evidence="4 12">Heme exporter protein B</fullName>
    </recommendedName>
</protein>
<dbReference type="InterPro" id="IPR003544">
    <property type="entry name" value="Cyt_c_biogenesis_CcmB"/>
</dbReference>
<dbReference type="GO" id="GO:0017004">
    <property type="term" value="P:cytochrome complex assembly"/>
    <property type="evidence" value="ECO:0007669"/>
    <property type="project" value="UniProtKB-KW"/>
</dbReference>
<evidence type="ECO:0000256" key="11">
    <source>
        <dbReference type="ARBA" id="ARBA00023136"/>
    </source>
</evidence>
<evidence type="ECO:0000256" key="2">
    <source>
        <dbReference type="ARBA" id="ARBA00004429"/>
    </source>
</evidence>
<organism evidence="14 15">
    <name type="scientific">Zavarzinia aquatilis</name>
    <dbReference type="NCBI Taxonomy" id="2211142"/>
    <lineage>
        <taxon>Bacteria</taxon>
        <taxon>Pseudomonadati</taxon>
        <taxon>Pseudomonadota</taxon>
        <taxon>Alphaproteobacteria</taxon>
        <taxon>Rhodospirillales</taxon>
        <taxon>Zavarziniaceae</taxon>
        <taxon>Zavarzinia</taxon>
    </lineage>
</organism>
<sequence length="221" mass="22281">MSAFLALLRRDLRLAFAQGGSVGLVIGFFVIAATLFPLASGPERAELARVAPAVIWIGALLATLLSLDRLFQADLEDGSLDLLLVGGTPSSVVVLAKCLAHWLSTGLPLVLVSPLLGLLLGLDPVGIVMLVKTLLLGTPTLSLIGAVGAGLTVGVRRAGILIAVLILPLYVPVLIFGAGAVDLAALGLDTGPSLALLGAVLLVSLPVGTLGAAAALRLAVL</sequence>
<evidence type="ECO:0000256" key="10">
    <source>
        <dbReference type="ARBA" id="ARBA00022989"/>
    </source>
</evidence>
<dbReference type="GO" id="GO:0015232">
    <property type="term" value="F:heme transmembrane transporter activity"/>
    <property type="evidence" value="ECO:0007669"/>
    <property type="project" value="InterPro"/>
</dbReference>
<dbReference type="RefSeq" id="WP_109906985.1">
    <property type="nucleotide sequence ID" value="NZ_QGLE01000009.1"/>
</dbReference>
<evidence type="ECO:0000256" key="12">
    <source>
        <dbReference type="PIRNR" id="PIRNR002764"/>
    </source>
</evidence>
<keyword evidence="11 12" id="KW-0472">Membrane</keyword>
<evidence type="ECO:0000313" key="15">
    <source>
        <dbReference type="Proteomes" id="UP000245461"/>
    </source>
</evidence>
<dbReference type="Proteomes" id="UP000245461">
    <property type="component" value="Unassembled WGS sequence"/>
</dbReference>
<dbReference type="Pfam" id="PF03379">
    <property type="entry name" value="CcmB"/>
    <property type="match status" value="1"/>
</dbReference>
<evidence type="ECO:0000256" key="6">
    <source>
        <dbReference type="ARBA" id="ARBA00022475"/>
    </source>
</evidence>